<dbReference type="EMBL" id="LDXT01000094">
    <property type="protein sequence ID" value="KRT54021.1"/>
    <property type="molecule type" value="Genomic_DNA"/>
</dbReference>
<comment type="caution">
    <text evidence="1">The sequence shown here is derived from an EMBL/GenBank/DDBJ whole genome shotgun (WGS) entry which is preliminary data.</text>
</comment>
<keyword evidence="2" id="KW-1185">Reference proteome</keyword>
<proteinExistence type="predicted"/>
<accession>A0A0T5YV85</accession>
<evidence type="ECO:0000313" key="1">
    <source>
        <dbReference type="EMBL" id="KRT54021.1"/>
    </source>
</evidence>
<dbReference type="Proteomes" id="UP000051634">
    <property type="component" value="Unassembled WGS sequence"/>
</dbReference>
<name>A0A0T5YV85_9GAMM</name>
<protein>
    <submittedName>
        <fullName evidence="1">Uncharacterized protein</fullName>
    </submittedName>
</protein>
<sequence>MDEMGFLPVFNGVLRMITGQILQEKKSAFPQWMMAKSYYRKNASMPCVVPITSVNLRGTWVKISRSGPRI</sequence>
<evidence type="ECO:0000313" key="2">
    <source>
        <dbReference type="Proteomes" id="UP000051634"/>
    </source>
</evidence>
<dbReference type="AlphaFoldDB" id="A0A0T5YV85"/>
<organism evidence="1 2">
    <name type="scientific">endosymbiont of Ridgeia piscesae</name>
    <dbReference type="NCBI Taxonomy" id="54398"/>
    <lineage>
        <taxon>Bacteria</taxon>
        <taxon>Pseudomonadati</taxon>
        <taxon>Pseudomonadota</taxon>
        <taxon>Gammaproteobacteria</taxon>
        <taxon>sulfur-oxidizing symbionts</taxon>
    </lineage>
</organism>
<reference evidence="1 2" key="1">
    <citation type="submission" date="2015-11" db="EMBL/GenBank/DDBJ databases">
        <title>The genome of Candidatus Endoriftia persephone in Ridgeia piscesae and population structure of the North Eastern Pacific vestimentiferan symbionts.</title>
        <authorList>
            <person name="Perez M."/>
            <person name="Juniper K.S."/>
        </authorList>
    </citation>
    <scope>NUCLEOTIDE SEQUENCE [LARGE SCALE GENOMIC DNA]</scope>
    <source>
        <strain evidence="1">Ind11</strain>
    </source>
</reference>
<gene>
    <name evidence="1" type="ORF">Ga0074115_102123</name>
</gene>